<sequence>MTWDYLRTRSPSLFCVALNNITEEQTSSCLSEPDYTSSNKWGFKYCTSELLEAAIEFQIPAWDDNKLLNINFKNGVLSIPQLIITDASSSVLRNLIAFEQYGVSSTNGVTSYAFLLQSLDVVPKDDFYFAKLRDQVDKHKTPWYHFNKLKAIFRPSGSSYWKLNGKGKSAGMNNEDILQLEAESTDKNEWKREITKKLHQKVATGSENLSIYKVPKNLRKVKDEAYNSRVVSIGPFHLGNHALVAMRHHKWHYMQYFFARIEDHQQSLQCLEVCTNAIYDLDEKVRGCYSEKIDHIDKNVLAEIMLLDGCFILELFLRYDQHLNMKLEDESDPIFNSAWMIAALRHDLILLENQIPFFILKSLYDAMKSRLKGTPNSVTSLALKFFEMNQKSTKEEPDTKNHHLLHLLHKFYLPNLDSTTTDHQLKRSVTEIRPGHMSISVSVELTSHIQHVSAIHLTSGIPRPEQAAATNIKTWGFNFSASNLLRAGIEFEKGLSEDHLLNITFVKGIIRIPPVDIHLTSDTLFRNLIAFEQCSLRSTHHITSYLILMKSLIPRIFH</sequence>
<dbReference type="PANTHER" id="PTHR31170">
    <property type="entry name" value="BNAC04G53230D PROTEIN"/>
    <property type="match status" value="1"/>
</dbReference>
<proteinExistence type="predicted"/>
<organism evidence="1 2">
    <name type="scientific">Prunus mume</name>
    <name type="common">Japanese apricot</name>
    <name type="synonym">Armeniaca mume</name>
    <dbReference type="NCBI Taxonomy" id="102107"/>
    <lineage>
        <taxon>Eukaryota</taxon>
        <taxon>Viridiplantae</taxon>
        <taxon>Streptophyta</taxon>
        <taxon>Embryophyta</taxon>
        <taxon>Tracheophyta</taxon>
        <taxon>Spermatophyta</taxon>
        <taxon>Magnoliopsida</taxon>
        <taxon>eudicotyledons</taxon>
        <taxon>Gunneridae</taxon>
        <taxon>Pentapetalae</taxon>
        <taxon>rosids</taxon>
        <taxon>fabids</taxon>
        <taxon>Rosales</taxon>
        <taxon>Rosaceae</taxon>
        <taxon>Amygdaloideae</taxon>
        <taxon>Amygdaleae</taxon>
        <taxon>Prunus</taxon>
    </lineage>
</organism>
<protein>
    <submittedName>
        <fullName evidence="2">UPF0481 protein At3g47200-like</fullName>
    </submittedName>
</protein>
<evidence type="ECO:0000313" key="1">
    <source>
        <dbReference type="Proteomes" id="UP000694861"/>
    </source>
</evidence>
<evidence type="ECO:0000313" key="2">
    <source>
        <dbReference type="RefSeq" id="XP_016652414.1"/>
    </source>
</evidence>
<reference evidence="1" key="1">
    <citation type="journal article" date="2012" name="Nat. Commun.">
        <title>The genome of Prunus mume.</title>
        <authorList>
            <person name="Zhang Q."/>
            <person name="Chen W."/>
            <person name="Sun L."/>
            <person name="Zhao F."/>
            <person name="Huang B."/>
            <person name="Yang W."/>
            <person name="Tao Y."/>
            <person name="Wang J."/>
            <person name="Yuan Z."/>
            <person name="Fan G."/>
            <person name="Xing Z."/>
            <person name="Han C."/>
            <person name="Pan H."/>
            <person name="Zhong X."/>
            <person name="Shi W."/>
            <person name="Liang X."/>
            <person name="Du D."/>
            <person name="Sun F."/>
            <person name="Xu Z."/>
            <person name="Hao R."/>
            <person name="Lv T."/>
            <person name="Lv Y."/>
            <person name="Zheng Z."/>
            <person name="Sun M."/>
            <person name="Luo L."/>
            <person name="Cai M."/>
            <person name="Gao Y."/>
            <person name="Wang J."/>
            <person name="Yin Y."/>
            <person name="Xu X."/>
            <person name="Cheng T."/>
            <person name="Wang J."/>
        </authorList>
    </citation>
    <scope>NUCLEOTIDE SEQUENCE [LARGE SCALE GENOMIC DNA]</scope>
</reference>
<dbReference type="GeneID" id="103343044"/>
<name>A0ABM1LYD7_PRUMU</name>
<dbReference type="InterPro" id="IPR004158">
    <property type="entry name" value="DUF247_pln"/>
</dbReference>
<dbReference type="Pfam" id="PF03140">
    <property type="entry name" value="DUF247"/>
    <property type="match status" value="2"/>
</dbReference>
<accession>A0ABM1LYD7</accession>
<dbReference type="Proteomes" id="UP000694861">
    <property type="component" value="Unplaced"/>
</dbReference>
<reference evidence="2" key="2">
    <citation type="submission" date="2025-08" db="UniProtKB">
        <authorList>
            <consortium name="RefSeq"/>
        </authorList>
    </citation>
    <scope>IDENTIFICATION</scope>
</reference>
<dbReference type="PANTHER" id="PTHR31170:SF25">
    <property type="entry name" value="BNAA09G04570D PROTEIN"/>
    <property type="match status" value="1"/>
</dbReference>
<dbReference type="RefSeq" id="XP_016652414.1">
    <property type="nucleotide sequence ID" value="XM_016796928.1"/>
</dbReference>
<keyword evidence="1" id="KW-1185">Reference proteome</keyword>
<gene>
    <name evidence="2" type="primary">LOC103343044</name>
</gene>